<proteinExistence type="predicted"/>
<keyword evidence="2" id="KW-0472">Membrane</keyword>
<feature type="transmembrane region" description="Helical" evidence="2">
    <location>
        <begin position="7"/>
        <end position="31"/>
    </location>
</feature>
<keyword evidence="3" id="KW-1185">Reference proteome</keyword>
<dbReference type="WBParaSite" id="Pan_g1298.t1">
    <property type="protein sequence ID" value="Pan_g1298.t1"/>
    <property type="gene ID" value="Pan_g1298"/>
</dbReference>
<sequence length="72" mass="7899">MNINARLLVLLGWICHILAPMVVGLGIVLHLGGPEDPLLRNTQVRALRSLLDPDDPKHINPGSFSDLRPELS</sequence>
<keyword evidence="2" id="KW-0812">Transmembrane</keyword>
<reference evidence="3" key="1">
    <citation type="journal article" date="2013" name="Genetics">
        <title>The draft genome and transcriptome of Panagrellus redivivus are shaped by the harsh demands of a free-living lifestyle.</title>
        <authorList>
            <person name="Srinivasan J."/>
            <person name="Dillman A.R."/>
            <person name="Macchietto M.G."/>
            <person name="Heikkinen L."/>
            <person name="Lakso M."/>
            <person name="Fracchia K.M."/>
            <person name="Antoshechkin I."/>
            <person name="Mortazavi A."/>
            <person name="Wong G."/>
            <person name="Sternberg P.W."/>
        </authorList>
    </citation>
    <scope>NUCLEOTIDE SEQUENCE [LARGE SCALE GENOMIC DNA]</scope>
    <source>
        <strain evidence="3">MT8872</strain>
    </source>
</reference>
<reference evidence="4" key="2">
    <citation type="submission" date="2020-10" db="UniProtKB">
        <authorList>
            <consortium name="WormBaseParasite"/>
        </authorList>
    </citation>
    <scope>IDENTIFICATION</scope>
</reference>
<organism evidence="3 4">
    <name type="scientific">Panagrellus redivivus</name>
    <name type="common">Microworm</name>
    <dbReference type="NCBI Taxonomy" id="6233"/>
    <lineage>
        <taxon>Eukaryota</taxon>
        <taxon>Metazoa</taxon>
        <taxon>Ecdysozoa</taxon>
        <taxon>Nematoda</taxon>
        <taxon>Chromadorea</taxon>
        <taxon>Rhabditida</taxon>
        <taxon>Tylenchina</taxon>
        <taxon>Panagrolaimomorpha</taxon>
        <taxon>Panagrolaimoidea</taxon>
        <taxon>Panagrolaimidae</taxon>
        <taxon>Panagrellus</taxon>
    </lineage>
</organism>
<evidence type="ECO:0000256" key="1">
    <source>
        <dbReference type="SAM" id="MobiDB-lite"/>
    </source>
</evidence>
<evidence type="ECO:0000313" key="4">
    <source>
        <dbReference type="WBParaSite" id="Pan_g1298.t1"/>
    </source>
</evidence>
<accession>A0A7E4UVI8</accession>
<dbReference type="Proteomes" id="UP000492821">
    <property type="component" value="Unassembled WGS sequence"/>
</dbReference>
<keyword evidence="2" id="KW-1133">Transmembrane helix</keyword>
<evidence type="ECO:0000256" key="2">
    <source>
        <dbReference type="SAM" id="Phobius"/>
    </source>
</evidence>
<evidence type="ECO:0000313" key="3">
    <source>
        <dbReference type="Proteomes" id="UP000492821"/>
    </source>
</evidence>
<dbReference type="AlphaFoldDB" id="A0A7E4UVI8"/>
<protein>
    <submittedName>
        <fullName evidence="4">Conserved membrane protein</fullName>
    </submittedName>
</protein>
<name>A0A7E4UVI8_PANRE</name>
<feature type="region of interest" description="Disordered" evidence="1">
    <location>
        <begin position="53"/>
        <end position="72"/>
    </location>
</feature>